<evidence type="ECO:0000259" key="8">
    <source>
        <dbReference type="Pfam" id="PF00557"/>
    </source>
</evidence>
<keyword evidence="4 6" id="KW-0479">Metal-binding</keyword>
<feature type="binding site" evidence="6">
    <location>
        <position position="93"/>
    </location>
    <ligand>
        <name>a divalent metal cation</name>
        <dbReference type="ChEBI" id="CHEBI:60240"/>
        <label>2</label>
        <note>catalytic</note>
    </ligand>
</feature>
<evidence type="ECO:0000256" key="1">
    <source>
        <dbReference type="ARBA" id="ARBA00002521"/>
    </source>
</evidence>
<organism evidence="9 10">
    <name type="scientific">Geobacter argillaceus</name>
    <dbReference type="NCBI Taxonomy" id="345631"/>
    <lineage>
        <taxon>Bacteria</taxon>
        <taxon>Pseudomonadati</taxon>
        <taxon>Thermodesulfobacteriota</taxon>
        <taxon>Desulfuromonadia</taxon>
        <taxon>Geobacterales</taxon>
        <taxon>Geobacteraceae</taxon>
        <taxon>Geobacter</taxon>
    </lineage>
</organism>
<dbReference type="SUPFAM" id="SSF55920">
    <property type="entry name" value="Creatinase/aminopeptidase"/>
    <property type="match status" value="1"/>
</dbReference>
<dbReference type="GO" id="GO:0004239">
    <property type="term" value="F:initiator methionyl aminopeptidase activity"/>
    <property type="evidence" value="ECO:0007669"/>
    <property type="project" value="UniProtKB-UniRule"/>
</dbReference>
<dbReference type="PROSITE" id="PS00680">
    <property type="entry name" value="MAP_1"/>
    <property type="match status" value="1"/>
</dbReference>
<comment type="function">
    <text evidence="1 6">Removes the N-terminal methionine from nascent proteins. The N-terminal methionine is often cleaved when the second residue in the primary sequence is small and uncharged (Met-Ala-, Cys, Gly, Pro, Ser, Thr, or Val). Requires deformylation of the N(alpha)-formylated initiator methionine before it can be hydrolyzed.</text>
</comment>
<evidence type="ECO:0000256" key="2">
    <source>
        <dbReference type="ARBA" id="ARBA00022438"/>
    </source>
</evidence>
<feature type="binding site" evidence="6">
    <location>
        <position position="156"/>
    </location>
    <ligand>
        <name>a divalent metal cation</name>
        <dbReference type="ChEBI" id="CHEBI:60240"/>
        <label>2</label>
        <note>catalytic</note>
    </ligand>
</feature>
<evidence type="ECO:0000313" key="10">
    <source>
        <dbReference type="Proteomes" id="UP000319449"/>
    </source>
</evidence>
<feature type="binding site" evidence="6">
    <location>
        <position position="220"/>
    </location>
    <ligand>
        <name>a divalent metal cation</name>
        <dbReference type="ChEBI" id="CHEBI:60240"/>
        <label>1</label>
    </ligand>
</feature>
<dbReference type="EMBL" id="VLLN01000017">
    <property type="protein sequence ID" value="TWJ18315.1"/>
    <property type="molecule type" value="Genomic_DNA"/>
</dbReference>
<dbReference type="PANTHER" id="PTHR43330:SF27">
    <property type="entry name" value="METHIONINE AMINOPEPTIDASE"/>
    <property type="match status" value="1"/>
</dbReference>
<evidence type="ECO:0000256" key="4">
    <source>
        <dbReference type="ARBA" id="ARBA00022723"/>
    </source>
</evidence>
<comment type="cofactor">
    <cofactor evidence="6">
        <name>Co(2+)</name>
        <dbReference type="ChEBI" id="CHEBI:48828"/>
    </cofactor>
    <cofactor evidence="6">
        <name>Zn(2+)</name>
        <dbReference type="ChEBI" id="CHEBI:29105"/>
    </cofactor>
    <cofactor evidence="6">
        <name>Mn(2+)</name>
        <dbReference type="ChEBI" id="CHEBI:29035"/>
    </cofactor>
    <cofactor evidence="6">
        <name>Fe(2+)</name>
        <dbReference type="ChEBI" id="CHEBI:29033"/>
    </cofactor>
    <text evidence="6">Binds 2 divalent metal cations per subunit. Has a high-affinity and a low affinity metal-binding site. The true nature of the physiological cofactor is under debate. The enzyme is active with cobalt, zinc, manganese or divalent iron ions. Most likely, methionine aminopeptidases function as mononuclear Fe(2+)-metalloproteases under physiological conditions, and the catalytically relevant metal-binding site has been assigned to the histidine-containing high-affinity site.</text>
</comment>
<comment type="caution">
    <text evidence="9">The sequence shown here is derived from an EMBL/GenBank/DDBJ whole genome shotgun (WGS) entry which is preliminary data.</text>
</comment>
<gene>
    <name evidence="6" type="primary">map</name>
    <name evidence="9" type="ORF">JN12_02719</name>
</gene>
<keyword evidence="3 6" id="KW-0645">Protease</keyword>
<dbReference type="InterPro" id="IPR000994">
    <property type="entry name" value="Pept_M24"/>
</dbReference>
<feature type="binding site" evidence="6">
    <location>
        <position position="189"/>
    </location>
    <ligand>
        <name>a divalent metal cation</name>
        <dbReference type="ChEBI" id="CHEBI:60240"/>
        <label>2</label>
        <note>catalytic</note>
    </ligand>
</feature>
<reference evidence="9 10" key="1">
    <citation type="submission" date="2019-07" db="EMBL/GenBank/DDBJ databases">
        <title>Genomic Encyclopedia of Archaeal and Bacterial Type Strains, Phase II (KMG-II): from individual species to whole genera.</title>
        <authorList>
            <person name="Goeker M."/>
        </authorList>
    </citation>
    <scope>NUCLEOTIDE SEQUENCE [LARGE SCALE GENOMIC DNA]</scope>
    <source>
        <strain evidence="9 10">ATCC BAA-1139</strain>
    </source>
</reference>
<keyword evidence="2 6" id="KW-0031">Aminopeptidase</keyword>
<feature type="binding site" evidence="6">
    <location>
        <position position="220"/>
    </location>
    <ligand>
        <name>a divalent metal cation</name>
        <dbReference type="ChEBI" id="CHEBI:60240"/>
        <label>2</label>
        <note>catalytic</note>
    </ligand>
</feature>
<comment type="subunit">
    <text evidence="6">Monomer.</text>
</comment>
<keyword evidence="10" id="KW-1185">Reference proteome</keyword>
<dbReference type="CDD" id="cd01086">
    <property type="entry name" value="MetAP1"/>
    <property type="match status" value="1"/>
</dbReference>
<sequence>MRVPCRFVAELLLMLREQVQPGVTTLSLNEMAERELFKRKARPAFKGYNGYPYTLCCSLNDQVVHGMPSSMPLKDGDILSIDCGAWYDGFFGDAAITVPVGTVSETAGRLVKVTEQSLYRAIEFATPEHRLSDISHAVQSLVEKHGFSVVRDFVGHGIGKDLHEGPQIPNYGPPGRGPRLKPGMVLAIEPMINQKGHDVRVLSDGWTAVTCDGGLSAHFEHTVAVTDNGPMILTTV</sequence>
<feature type="binding site" evidence="6">
    <location>
        <position position="65"/>
    </location>
    <ligand>
        <name>substrate</name>
    </ligand>
</feature>
<evidence type="ECO:0000256" key="6">
    <source>
        <dbReference type="HAMAP-Rule" id="MF_01974"/>
    </source>
</evidence>
<feature type="domain" description="Peptidase M24" evidence="8">
    <location>
        <begin position="1"/>
        <end position="227"/>
    </location>
</feature>
<dbReference type="PANTHER" id="PTHR43330">
    <property type="entry name" value="METHIONINE AMINOPEPTIDASE"/>
    <property type="match status" value="1"/>
</dbReference>
<dbReference type="GO" id="GO:0046872">
    <property type="term" value="F:metal ion binding"/>
    <property type="evidence" value="ECO:0007669"/>
    <property type="project" value="UniProtKB-UniRule"/>
</dbReference>
<dbReference type="Gene3D" id="3.90.230.10">
    <property type="entry name" value="Creatinase/methionine aminopeptidase superfamily"/>
    <property type="match status" value="1"/>
</dbReference>
<protein>
    <recommendedName>
        <fullName evidence="6 7">Methionine aminopeptidase</fullName>
        <shortName evidence="6">MAP</shortName>
        <shortName evidence="6">MetAP</shortName>
        <ecNumber evidence="6 7">3.4.11.18</ecNumber>
    </recommendedName>
    <alternativeName>
        <fullName evidence="6">Peptidase M</fullName>
    </alternativeName>
</protein>
<dbReference type="GO" id="GO:0070006">
    <property type="term" value="F:metalloaminopeptidase activity"/>
    <property type="evidence" value="ECO:0007669"/>
    <property type="project" value="UniProtKB-UniRule"/>
</dbReference>
<evidence type="ECO:0000256" key="3">
    <source>
        <dbReference type="ARBA" id="ARBA00022670"/>
    </source>
</evidence>
<comment type="catalytic activity">
    <reaction evidence="6 7">
        <text>Release of N-terminal amino acids, preferentially methionine, from peptides and arylamides.</text>
        <dbReference type="EC" id="3.4.11.18"/>
    </reaction>
</comment>
<dbReference type="InterPro" id="IPR036005">
    <property type="entry name" value="Creatinase/aminopeptidase-like"/>
</dbReference>
<dbReference type="AlphaFoldDB" id="A0A562VKD4"/>
<proteinExistence type="inferred from homology"/>
<dbReference type="Pfam" id="PF00557">
    <property type="entry name" value="Peptidase_M24"/>
    <property type="match status" value="1"/>
</dbReference>
<dbReference type="PRINTS" id="PR00599">
    <property type="entry name" value="MAPEPTIDASE"/>
</dbReference>
<comment type="similarity">
    <text evidence="6">Belongs to the peptidase M24A family. Methionine aminopeptidase type 1 subfamily.</text>
</comment>
<dbReference type="GO" id="GO:0006508">
    <property type="term" value="P:proteolysis"/>
    <property type="evidence" value="ECO:0007669"/>
    <property type="project" value="UniProtKB-KW"/>
</dbReference>
<dbReference type="InterPro" id="IPR002467">
    <property type="entry name" value="Pept_M24A_MAP1"/>
</dbReference>
<accession>A0A562VKD4</accession>
<dbReference type="InterPro" id="IPR001714">
    <property type="entry name" value="Pept_M24_MAP"/>
</dbReference>
<dbReference type="Proteomes" id="UP000319449">
    <property type="component" value="Unassembled WGS sequence"/>
</dbReference>
<keyword evidence="5 6" id="KW-0378">Hydrolase</keyword>
<dbReference type="NCBIfam" id="TIGR00500">
    <property type="entry name" value="met_pdase_I"/>
    <property type="match status" value="1"/>
</dbReference>
<evidence type="ECO:0000256" key="7">
    <source>
        <dbReference type="RuleBase" id="RU003653"/>
    </source>
</evidence>
<evidence type="ECO:0000313" key="9">
    <source>
        <dbReference type="EMBL" id="TWJ18315.1"/>
    </source>
</evidence>
<dbReference type="EC" id="3.4.11.18" evidence="6 7"/>
<evidence type="ECO:0000256" key="5">
    <source>
        <dbReference type="ARBA" id="ARBA00022801"/>
    </source>
</evidence>
<feature type="binding site" evidence="6">
    <location>
        <position position="93"/>
    </location>
    <ligand>
        <name>a divalent metal cation</name>
        <dbReference type="ChEBI" id="CHEBI:60240"/>
        <label>1</label>
    </ligand>
</feature>
<dbReference type="HAMAP" id="MF_01974">
    <property type="entry name" value="MetAP_1"/>
    <property type="match status" value="1"/>
</dbReference>
<dbReference type="GO" id="GO:0005829">
    <property type="term" value="C:cytosol"/>
    <property type="evidence" value="ECO:0007669"/>
    <property type="project" value="TreeGrafter"/>
</dbReference>
<feature type="binding site" evidence="6">
    <location>
        <position position="163"/>
    </location>
    <ligand>
        <name>substrate</name>
    </ligand>
</feature>
<name>A0A562VKD4_9BACT</name>
<feature type="binding site" evidence="6">
    <location>
        <position position="82"/>
    </location>
    <ligand>
        <name>a divalent metal cation</name>
        <dbReference type="ChEBI" id="CHEBI:60240"/>
        <label>1</label>
    </ligand>
</feature>